<evidence type="ECO:0000259" key="9">
    <source>
        <dbReference type="Pfam" id="PF00324"/>
    </source>
</evidence>
<feature type="transmembrane region" description="Helical" evidence="8">
    <location>
        <begin position="118"/>
        <end position="137"/>
    </location>
</feature>
<dbReference type="VEuPathDB" id="FungiDB:SOCG_01114"/>
<evidence type="ECO:0000256" key="6">
    <source>
        <dbReference type="ARBA" id="ARBA00022989"/>
    </source>
</evidence>
<feature type="transmembrane region" description="Helical" evidence="8">
    <location>
        <begin position="223"/>
        <end position="243"/>
    </location>
</feature>
<dbReference type="PANTHER" id="PTHR43341:SF42">
    <property type="entry name" value="DIFFERENTIATION PROCESS PUTATIVE AMINO-ACID PERMEASE ISP5-RELATED"/>
    <property type="match status" value="1"/>
</dbReference>
<dbReference type="InterPro" id="IPR050524">
    <property type="entry name" value="APC_YAT"/>
</dbReference>
<comment type="subcellular location">
    <subcellularLocation>
        <location evidence="1">Membrane</location>
        <topology evidence="1">Multi-pass membrane protein</topology>
    </subcellularLocation>
</comment>
<evidence type="ECO:0000256" key="3">
    <source>
        <dbReference type="ARBA" id="ARBA00022448"/>
    </source>
</evidence>
<evidence type="ECO:0000313" key="11">
    <source>
        <dbReference type="Proteomes" id="UP000016088"/>
    </source>
</evidence>
<dbReference type="RefSeq" id="XP_013018988.1">
    <property type="nucleotide sequence ID" value="XM_013163534.1"/>
</dbReference>
<dbReference type="Proteomes" id="UP000016088">
    <property type="component" value="Unassembled WGS sequence"/>
</dbReference>
<feature type="transmembrane region" description="Helical" evidence="8">
    <location>
        <begin position="89"/>
        <end position="106"/>
    </location>
</feature>
<accession>S9RH33</accession>
<dbReference type="OMA" id="FRENAFR"/>
<feature type="transmembrane region" description="Helical" evidence="8">
    <location>
        <begin position="363"/>
        <end position="382"/>
    </location>
</feature>
<dbReference type="PIRSF" id="PIRSF006060">
    <property type="entry name" value="AA_transporter"/>
    <property type="match status" value="1"/>
</dbReference>
<feature type="transmembrane region" description="Helical" evidence="8">
    <location>
        <begin position="196"/>
        <end position="217"/>
    </location>
</feature>
<dbReference type="Pfam" id="PF00324">
    <property type="entry name" value="AA_permease"/>
    <property type="match status" value="1"/>
</dbReference>
<sequence length="585" mass="64171">MGSSLSPPQYSPEAELHSYSSHGFSKANEGIEVKKSAVVDERYEVQVGEVDIVQPKGWFFNFVNSFRLANTSDSGSEHGLQRKLKARHIQMIAIGGAIGTGVWVGSGESLASGGGASVLINYILVGTLVFFTVYNLGELSVAYPTRGSYITHATRFIDESWGFALSCNYAMGFLTSIPLELTTGTMLMRYWTDLNSGIWITVFITFLIFINMFGVRVYGEIEFFMSTIKVAAMVGFIILGIIINCGGVSTDHRGYIGTELFRENAFRNGFKGFCSVFTKAAFSFSCTECVGVAAAETDNPAKAFPKAVRQTFFRITIFYILSLFVVSLLISGSDSRLTSFSGVNASPFVLAIKDANIKALPSVLNAVILISVLSSANAMVYAGSRAIHSLGCNGFVPKCFSWVDRSGRPITSLLLIFLFMPLGYLVETGKSTTVFNWLLSLSGLGTFFTWGSINLAYIRYRSAMKHQQRSLSQIGFRSPFGIVAAWYAFGFICLILIAEFYVSVSPLNGKPSASSFFMNYLSAVIFLLFFTVHKVIYRTPIITSANMDIETDLACVIPAQVEDEKLQTSEAGSFQKVIKKMIAFF</sequence>
<organism evidence="10 11">
    <name type="scientific">Schizosaccharomyces octosporus (strain yFS286)</name>
    <name type="common">Fission yeast</name>
    <name type="synonym">Octosporomyces octosporus</name>
    <dbReference type="NCBI Taxonomy" id="483514"/>
    <lineage>
        <taxon>Eukaryota</taxon>
        <taxon>Fungi</taxon>
        <taxon>Dikarya</taxon>
        <taxon>Ascomycota</taxon>
        <taxon>Taphrinomycotina</taxon>
        <taxon>Schizosaccharomycetes</taxon>
        <taxon>Schizosaccharomycetales</taxon>
        <taxon>Schizosaccharomycetaceae</taxon>
        <taxon>Schizosaccharomyces</taxon>
    </lineage>
</organism>
<keyword evidence="4 8" id="KW-0812">Transmembrane</keyword>
<feature type="transmembrane region" description="Helical" evidence="8">
    <location>
        <begin position="516"/>
        <end position="537"/>
    </location>
</feature>
<dbReference type="GeneID" id="25030098"/>
<dbReference type="GO" id="GO:0015171">
    <property type="term" value="F:amino acid transmembrane transporter activity"/>
    <property type="evidence" value="ECO:0007669"/>
    <property type="project" value="TreeGrafter"/>
</dbReference>
<dbReference type="OrthoDB" id="3900342at2759"/>
<dbReference type="InterPro" id="IPR004840">
    <property type="entry name" value="Amino_acid_permease_CS"/>
</dbReference>
<dbReference type="GO" id="GO:0016020">
    <property type="term" value="C:membrane"/>
    <property type="evidence" value="ECO:0007669"/>
    <property type="project" value="UniProtKB-SubCell"/>
</dbReference>
<evidence type="ECO:0000256" key="4">
    <source>
        <dbReference type="ARBA" id="ARBA00022692"/>
    </source>
</evidence>
<evidence type="ECO:0000256" key="8">
    <source>
        <dbReference type="SAM" id="Phobius"/>
    </source>
</evidence>
<keyword evidence="5" id="KW-0029">Amino-acid transport</keyword>
<evidence type="ECO:0000256" key="5">
    <source>
        <dbReference type="ARBA" id="ARBA00022970"/>
    </source>
</evidence>
<keyword evidence="11" id="KW-1185">Reference proteome</keyword>
<gene>
    <name evidence="10" type="ORF">SOCG_01114</name>
</gene>
<dbReference type="PANTHER" id="PTHR43341">
    <property type="entry name" value="AMINO ACID PERMEASE"/>
    <property type="match status" value="1"/>
</dbReference>
<keyword evidence="3" id="KW-0813">Transport</keyword>
<evidence type="ECO:0000256" key="1">
    <source>
        <dbReference type="ARBA" id="ARBA00004141"/>
    </source>
</evidence>
<dbReference type="HOGENOM" id="CLU_007946_12_0_1"/>
<feature type="transmembrane region" description="Helical" evidence="8">
    <location>
        <begin position="438"/>
        <end position="458"/>
    </location>
</feature>
<reference evidence="10 11" key="1">
    <citation type="journal article" date="2011" name="Science">
        <title>Comparative functional genomics of the fission yeasts.</title>
        <authorList>
            <person name="Rhind N."/>
            <person name="Chen Z."/>
            <person name="Yassour M."/>
            <person name="Thompson D.A."/>
            <person name="Haas B.J."/>
            <person name="Habib N."/>
            <person name="Wapinski I."/>
            <person name="Roy S."/>
            <person name="Lin M.F."/>
            <person name="Heiman D.I."/>
            <person name="Young S.K."/>
            <person name="Furuya K."/>
            <person name="Guo Y."/>
            <person name="Pidoux A."/>
            <person name="Chen H.M."/>
            <person name="Robbertse B."/>
            <person name="Goldberg J.M."/>
            <person name="Aoki K."/>
            <person name="Bayne E.H."/>
            <person name="Berlin A.M."/>
            <person name="Desjardins C.A."/>
            <person name="Dobbs E."/>
            <person name="Dukaj L."/>
            <person name="Fan L."/>
            <person name="FitzGerald M.G."/>
            <person name="French C."/>
            <person name="Gujja S."/>
            <person name="Hansen K."/>
            <person name="Keifenheim D."/>
            <person name="Levin J.Z."/>
            <person name="Mosher R.A."/>
            <person name="Mueller C.A."/>
            <person name="Pfiffner J."/>
            <person name="Priest M."/>
            <person name="Russ C."/>
            <person name="Smialowska A."/>
            <person name="Swoboda P."/>
            <person name="Sykes S.M."/>
            <person name="Vaughn M."/>
            <person name="Vengrova S."/>
            <person name="Yoder R."/>
            <person name="Zeng Q."/>
            <person name="Allshire R."/>
            <person name="Baulcombe D."/>
            <person name="Birren B.W."/>
            <person name="Brown W."/>
            <person name="Ekwall K."/>
            <person name="Kellis M."/>
            <person name="Leatherwood J."/>
            <person name="Levin H."/>
            <person name="Margalit H."/>
            <person name="Martienssen R."/>
            <person name="Nieduszynski C.A."/>
            <person name="Spatafora J.W."/>
            <person name="Friedman N."/>
            <person name="Dalgaard J.Z."/>
            <person name="Baumann P."/>
            <person name="Niki H."/>
            <person name="Regev A."/>
            <person name="Nusbaum C."/>
        </authorList>
    </citation>
    <scope>NUCLEOTIDE SEQUENCE [LARGE SCALE GENOMIC DNA]</scope>
    <source>
        <strain evidence="11">yFS286</strain>
    </source>
</reference>
<keyword evidence="7 8" id="KW-0472">Membrane</keyword>
<dbReference type="eggNOG" id="KOG1286">
    <property type="taxonomic scope" value="Eukaryota"/>
</dbReference>
<feature type="transmembrane region" description="Helical" evidence="8">
    <location>
        <begin position="479"/>
        <end position="504"/>
    </location>
</feature>
<dbReference type="AlphaFoldDB" id="S9RH33"/>
<dbReference type="EMBL" id="KE503207">
    <property type="protein sequence ID" value="EPX73364.1"/>
    <property type="molecule type" value="Genomic_DNA"/>
</dbReference>
<feature type="transmembrane region" description="Helical" evidence="8">
    <location>
        <begin position="410"/>
        <end position="426"/>
    </location>
</feature>
<evidence type="ECO:0000256" key="2">
    <source>
        <dbReference type="ARBA" id="ARBA00009523"/>
    </source>
</evidence>
<feature type="domain" description="Amino acid permease/ SLC12A" evidence="9">
    <location>
        <begin position="88"/>
        <end position="541"/>
    </location>
</feature>
<protein>
    <submittedName>
        <fullName evidence="10">General amino acid permease GAP1</fullName>
    </submittedName>
</protein>
<dbReference type="FunFam" id="1.20.1740.10:FF:000001">
    <property type="entry name" value="Amino acid permease"/>
    <property type="match status" value="1"/>
</dbReference>
<dbReference type="InterPro" id="IPR004841">
    <property type="entry name" value="AA-permease/SLC12A_dom"/>
</dbReference>
<keyword evidence="6 8" id="KW-1133">Transmembrane helix</keyword>
<name>S9RH33_SCHOY</name>
<dbReference type="Gene3D" id="1.20.1740.10">
    <property type="entry name" value="Amino acid/polyamine transporter I"/>
    <property type="match status" value="1"/>
</dbReference>
<proteinExistence type="inferred from homology"/>
<dbReference type="PROSITE" id="PS00218">
    <property type="entry name" value="AMINO_ACID_PERMEASE_1"/>
    <property type="match status" value="1"/>
</dbReference>
<comment type="similarity">
    <text evidence="2">Belongs to the amino acid-polyamine-organocation (APC) superfamily.</text>
</comment>
<feature type="transmembrane region" description="Helical" evidence="8">
    <location>
        <begin position="312"/>
        <end position="330"/>
    </location>
</feature>
<evidence type="ECO:0000256" key="7">
    <source>
        <dbReference type="ARBA" id="ARBA00023136"/>
    </source>
</evidence>
<evidence type="ECO:0000313" key="10">
    <source>
        <dbReference type="EMBL" id="EPX73364.1"/>
    </source>
</evidence>